<dbReference type="AlphaFoldDB" id="A0A4Q7YZQ1"/>
<evidence type="ECO:0000313" key="2">
    <source>
        <dbReference type="EMBL" id="RZU43340.1"/>
    </source>
</evidence>
<dbReference type="PANTHER" id="PTHR33886">
    <property type="entry name" value="UNSATURATED RHAMNOGALACTURONAN HYDROLASE (EUROFUNG)"/>
    <property type="match status" value="1"/>
</dbReference>
<gene>
    <name evidence="2" type="ORF">BDD14_4998</name>
</gene>
<comment type="caution">
    <text evidence="2">The sequence shown here is derived from an EMBL/GenBank/DDBJ whole genome shotgun (WGS) entry which is preliminary data.</text>
</comment>
<dbReference type="EMBL" id="SHKW01000001">
    <property type="protein sequence ID" value="RZU43340.1"/>
    <property type="molecule type" value="Genomic_DNA"/>
</dbReference>
<proteinExistence type="predicted"/>
<reference evidence="2 3" key="1">
    <citation type="submission" date="2019-02" db="EMBL/GenBank/DDBJ databases">
        <title>Genomic Encyclopedia of Archaeal and Bacterial Type Strains, Phase II (KMG-II): from individual species to whole genera.</title>
        <authorList>
            <person name="Goeker M."/>
        </authorList>
    </citation>
    <scope>NUCLEOTIDE SEQUENCE [LARGE SCALE GENOMIC DNA]</scope>
    <source>
        <strain evidence="2 3">DSM 18101</strain>
    </source>
</reference>
<organism evidence="2 3">
    <name type="scientific">Edaphobacter modestus</name>
    <dbReference type="NCBI Taxonomy" id="388466"/>
    <lineage>
        <taxon>Bacteria</taxon>
        <taxon>Pseudomonadati</taxon>
        <taxon>Acidobacteriota</taxon>
        <taxon>Terriglobia</taxon>
        <taxon>Terriglobales</taxon>
        <taxon>Acidobacteriaceae</taxon>
        <taxon>Edaphobacter</taxon>
    </lineage>
</organism>
<dbReference type="Pfam" id="PF07470">
    <property type="entry name" value="Glyco_hydro_88"/>
    <property type="match status" value="1"/>
</dbReference>
<protein>
    <submittedName>
        <fullName evidence="2">Unsaturated rhamnogalacturonyl hydrolase</fullName>
    </submittedName>
</protein>
<dbReference type="OrthoDB" id="6381507at2"/>
<dbReference type="InterPro" id="IPR029062">
    <property type="entry name" value="Class_I_gatase-like"/>
</dbReference>
<dbReference type="InterPro" id="IPR010905">
    <property type="entry name" value="Glyco_hydro_88"/>
</dbReference>
<sequence length="645" mass="71658">MKLFRAAAIGGMFAVQAMWGVDARAEGALKIDQASAKMADSAMREWPKGVVATENHPSNWGYEEGVLLDGMAAQWHTTANGDDFRYIKASIDKYVTEDGTIKNYHADAHSLDEIELGRSVLLVYRVTQQPKYYKAAKYIYDQLALQPRTASGGYWHKQIYPNQMWLDGAYMAAPFRAEYAVTFQQPEDFNDIAKQLLLMDQHMRDAKTGLLRHGWDESKQMKWADPKTGRSPEAWGRAMGWYAMALVDVLDWFPANHPDRPELIRVLNRTAKAIVAYQDKKTGLWWQVLDKGSQKGNFHEASASCMFVYALAKGTRMGYLPQADDAAAQRGWKAIQTTFVTTGADGLTSLEGTVKVGGLGGSPYRSGTFDYYIGEKTTTNDAKGIGAFLLAGSELAQAGTEALGQGKTVLVDAWFNSQTRKNAAGQTELFHYKWDDDANPGFAFFGRAFQRYGVKLATLTTAPTVADLRKAQIYLMASPDIPAKNPNLHYMDLASGDAIEAWVKAGGVLILMQNDKTNSEFDHFNTMTERFGLHFNAVLRNTVDNNYWPQGTVMVPEGTGVFEYPHQAYLKEISTITLSAPAKSILTDKGDVLMAVAKVGKGTVFAVVDPWIYNEYVDRRNKLPLEFDGYDAAIDLAGWAVRQTK</sequence>
<dbReference type="InterPro" id="IPR012341">
    <property type="entry name" value="6hp_glycosidase-like_sf"/>
</dbReference>
<dbReference type="Proteomes" id="UP000292958">
    <property type="component" value="Unassembled WGS sequence"/>
</dbReference>
<name>A0A4Q7YZQ1_9BACT</name>
<evidence type="ECO:0000313" key="3">
    <source>
        <dbReference type="Proteomes" id="UP000292958"/>
    </source>
</evidence>
<dbReference type="PANTHER" id="PTHR33886:SF8">
    <property type="entry name" value="UNSATURATED RHAMNOGALACTURONAN HYDROLASE (EUROFUNG)"/>
    <property type="match status" value="1"/>
</dbReference>
<dbReference type="RefSeq" id="WP_130421820.1">
    <property type="nucleotide sequence ID" value="NZ_SHKW01000001.1"/>
</dbReference>
<dbReference type="InterPro" id="IPR052043">
    <property type="entry name" value="PolySaccharide_Degr_Enz"/>
</dbReference>
<keyword evidence="1 2" id="KW-0378">Hydrolase</keyword>
<dbReference type="GO" id="GO:0005975">
    <property type="term" value="P:carbohydrate metabolic process"/>
    <property type="evidence" value="ECO:0007669"/>
    <property type="project" value="InterPro"/>
</dbReference>
<keyword evidence="3" id="KW-1185">Reference proteome</keyword>
<dbReference type="SUPFAM" id="SSF52317">
    <property type="entry name" value="Class I glutamine amidotransferase-like"/>
    <property type="match status" value="1"/>
</dbReference>
<evidence type="ECO:0000256" key="1">
    <source>
        <dbReference type="ARBA" id="ARBA00022801"/>
    </source>
</evidence>
<accession>A0A4Q7YZQ1</accession>
<dbReference type="GO" id="GO:0016787">
    <property type="term" value="F:hydrolase activity"/>
    <property type="evidence" value="ECO:0007669"/>
    <property type="project" value="UniProtKB-KW"/>
</dbReference>
<dbReference type="InterPro" id="IPR008928">
    <property type="entry name" value="6-hairpin_glycosidase_sf"/>
</dbReference>
<dbReference type="SUPFAM" id="SSF48208">
    <property type="entry name" value="Six-hairpin glycosidases"/>
    <property type="match status" value="1"/>
</dbReference>
<dbReference type="Gene3D" id="1.50.10.10">
    <property type="match status" value="1"/>
</dbReference>